<dbReference type="AlphaFoldDB" id="A0A1E7DSL2"/>
<evidence type="ECO:0000256" key="1">
    <source>
        <dbReference type="ARBA" id="ARBA00008361"/>
    </source>
</evidence>
<dbReference type="RefSeq" id="WP_069937224.1">
    <property type="nucleotide sequence ID" value="NZ_MAMP01000006.1"/>
</dbReference>
<keyword evidence="6" id="KW-1185">Reference proteome</keyword>
<dbReference type="PANTHER" id="PTHR44942:SF4">
    <property type="entry name" value="METHYLTRANSFERASE TYPE 11 DOMAIN-CONTAINING PROTEIN"/>
    <property type="match status" value="1"/>
</dbReference>
<evidence type="ECO:0000313" key="5">
    <source>
        <dbReference type="EMBL" id="OES46066.1"/>
    </source>
</evidence>
<dbReference type="STRING" id="1714016.BA724_15875"/>
<protein>
    <recommendedName>
        <fullName evidence="4">Methyltransferase type 11 domain-containing protein</fullName>
    </recommendedName>
</protein>
<evidence type="ECO:0000256" key="3">
    <source>
        <dbReference type="ARBA" id="ARBA00022679"/>
    </source>
</evidence>
<evidence type="ECO:0000259" key="4">
    <source>
        <dbReference type="Pfam" id="PF08241"/>
    </source>
</evidence>
<dbReference type="SUPFAM" id="SSF53335">
    <property type="entry name" value="S-adenosyl-L-methionine-dependent methyltransferases"/>
    <property type="match status" value="1"/>
</dbReference>
<dbReference type="InterPro" id="IPR051052">
    <property type="entry name" value="Diverse_substrate_MTase"/>
</dbReference>
<keyword evidence="2" id="KW-0489">Methyltransferase</keyword>
<dbReference type="Proteomes" id="UP000095658">
    <property type="component" value="Unassembled WGS sequence"/>
</dbReference>
<evidence type="ECO:0000256" key="2">
    <source>
        <dbReference type="ARBA" id="ARBA00022603"/>
    </source>
</evidence>
<dbReference type="Pfam" id="PF08241">
    <property type="entry name" value="Methyltransf_11"/>
    <property type="match status" value="1"/>
</dbReference>
<evidence type="ECO:0000313" key="6">
    <source>
        <dbReference type="Proteomes" id="UP000095658"/>
    </source>
</evidence>
<dbReference type="PANTHER" id="PTHR44942">
    <property type="entry name" value="METHYLTRANSF_11 DOMAIN-CONTAINING PROTEIN"/>
    <property type="match status" value="1"/>
</dbReference>
<dbReference type="InterPro" id="IPR029063">
    <property type="entry name" value="SAM-dependent_MTases_sf"/>
</dbReference>
<dbReference type="GO" id="GO:0008757">
    <property type="term" value="F:S-adenosylmethionine-dependent methyltransferase activity"/>
    <property type="evidence" value="ECO:0007669"/>
    <property type="project" value="InterPro"/>
</dbReference>
<comment type="similarity">
    <text evidence="1">Belongs to the methyltransferase superfamily.</text>
</comment>
<dbReference type="GO" id="GO:0032259">
    <property type="term" value="P:methylation"/>
    <property type="evidence" value="ECO:0007669"/>
    <property type="project" value="UniProtKB-KW"/>
</dbReference>
<comment type="caution">
    <text evidence="5">The sequence shown here is derived from an EMBL/GenBank/DDBJ whole genome shotgun (WGS) entry which is preliminary data.</text>
</comment>
<accession>A0A1E7DSL2</accession>
<dbReference type="CDD" id="cd02440">
    <property type="entry name" value="AdoMet_MTases"/>
    <property type="match status" value="1"/>
</dbReference>
<dbReference type="EMBL" id="MAMP01000006">
    <property type="protein sequence ID" value="OES46066.1"/>
    <property type="molecule type" value="Genomic_DNA"/>
</dbReference>
<name>A0A1E7DSL2_9BACI</name>
<dbReference type="OrthoDB" id="9791837at2"/>
<dbReference type="InterPro" id="IPR013216">
    <property type="entry name" value="Methyltransf_11"/>
</dbReference>
<reference evidence="5 6" key="1">
    <citation type="submission" date="2016-06" db="EMBL/GenBank/DDBJ databases">
        <title>Domibacillus iocasae genome sequencing.</title>
        <authorList>
            <person name="Verma A."/>
            <person name="Pal Y."/>
            <person name="Ojha A.K."/>
            <person name="Krishnamurthi S."/>
        </authorList>
    </citation>
    <scope>NUCLEOTIDE SEQUENCE [LARGE SCALE GENOMIC DNA]</scope>
    <source>
        <strain evidence="5 6">DSM 29979</strain>
    </source>
</reference>
<organism evidence="5 6">
    <name type="scientific">Domibacillus iocasae</name>
    <dbReference type="NCBI Taxonomy" id="1714016"/>
    <lineage>
        <taxon>Bacteria</taxon>
        <taxon>Bacillati</taxon>
        <taxon>Bacillota</taxon>
        <taxon>Bacilli</taxon>
        <taxon>Bacillales</taxon>
        <taxon>Bacillaceae</taxon>
        <taxon>Domibacillus</taxon>
    </lineage>
</organism>
<gene>
    <name evidence="5" type="ORF">BA724_15875</name>
</gene>
<proteinExistence type="inferred from homology"/>
<dbReference type="Gene3D" id="3.40.50.150">
    <property type="entry name" value="Vaccinia Virus protein VP39"/>
    <property type="match status" value="1"/>
</dbReference>
<sequence>MKITRDEVIKANQAVHSQLAAVYNTNEPHFREENVLKVTKNLKTISDKYISPKLLDIGCGTGFIIDIAKNLFTEVHGIDATEEMIDKVKVDTDNITLHHGIAEELPFKDNEFDVVTAYSFIHHLYNYTDVLKEVNRVLKPGGTFYIDLEPNKLFWDAIKDLKLDNKYSDIVGKEIDSVIATGKQLNEKYGIDPEDFDKAEYHKNIVGGIDPERFLLDLKEAGFSESNYEFAWFLGEGQYVHNEKEEVYEAVNYYLQKVAPLSAHLYKYVKFVSVK</sequence>
<keyword evidence="3" id="KW-0808">Transferase</keyword>
<feature type="domain" description="Methyltransferase type 11" evidence="4">
    <location>
        <begin position="55"/>
        <end position="146"/>
    </location>
</feature>